<dbReference type="NCBIfam" id="NF009110">
    <property type="entry name" value="PRK12458.1"/>
    <property type="match status" value="1"/>
</dbReference>
<feature type="domain" description="ATP-grasp" evidence="11">
    <location>
        <begin position="136"/>
        <end position="326"/>
    </location>
</feature>
<proteinExistence type="inferred from homology"/>
<dbReference type="SUPFAM" id="SSF56059">
    <property type="entry name" value="Glutathione synthetase ATP-binding domain-like"/>
    <property type="match status" value="1"/>
</dbReference>
<comment type="similarity">
    <text evidence="10">Belongs to the prokaryotic GSH synthase family.</text>
</comment>
<dbReference type="GO" id="GO:0005524">
    <property type="term" value="F:ATP binding"/>
    <property type="evidence" value="ECO:0007669"/>
    <property type="project" value="UniProtKB-UniRule"/>
</dbReference>
<dbReference type="PANTHER" id="PTHR21621:SF4">
    <property type="entry name" value="GLUTATHIONE SYNTHETASE"/>
    <property type="match status" value="1"/>
</dbReference>
<dbReference type="HAMAP" id="MF_00162">
    <property type="entry name" value="GSH_S"/>
    <property type="match status" value="1"/>
</dbReference>
<dbReference type="InterPro" id="IPR011761">
    <property type="entry name" value="ATP-grasp"/>
</dbReference>
<organism evidence="12">
    <name type="scientific">Roseihalotalea indica</name>
    <dbReference type="NCBI Taxonomy" id="2867963"/>
    <lineage>
        <taxon>Bacteria</taxon>
        <taxon>Pseudomonadati</taxon>
        <taxon>Bacteroidota</taxon>
        <taxon>Cytophagia</taxon>
        <taxon>Cytophagales</taxon>
        <taxon>Catalimonadaceae</taxon>
        <taxon>Roseihalotalea</taxon>
    </lineage>
</organism>
<name>A0AA49GS09_9BACT</name>
<dbReference type="GO" id="GO:0005737">
    <property type="term" value="C:cytoplasm"/>
    <property type="evidence" value="ECO:0007669"/>
    <property type="project" value="TreeGrafter"/>
</dbReference>
<dbReference type="Gene3D" id="3.40.50.20">
    <property type="match status" value="1"/>
</dbReference>
<sequence length="348" mass="38852">MKIGFIVNDIATEIHTYTTVNLAFQAMQMGHEAFLIGVGELVYLPDGHMAANAHRVEEGVKSTEAMLKDMQDPKAERVKITSENLDVLFIRNDPSDDRETRPWAQNAGVIFGKIAMLQGVIVLNHPNSLHDALNKMYFQHFPELVRPRTIISRDVEDIRRFHEECKNKIVLKPLQGSGGKDVFLVKGKEAANLNQIVEAICRNGFAIAQEYLPAAKDGDTRMFLMNGRPLENDGKIAAFKRATKEGEFRSNMHAGGTPEKVEITDEMLRLAEAVRPKLVQDGLFMVGLDIVGNKLMEINVFSPGGMMSAGIQQGTEFFPTVIEAIEKKVYFKKVYGTDITNKNLAIMD</sequence>
<comment type="cofactor">
    <cofactor evidence="2">
        <name>Mg(2+)</name>
        <dbReference type="ChEBI" id="CHEBI:18420"/>
    </cofactor>
</comment>
<keyword evidence="8" id="KW-0460">Magnesium</keyword>
<evidence type="ECO:0000256" key="1">
    <source>
        <dbReference type="ARBA" id="ARBA00001936"/>
    </source>
</evidence>
<dbReference type="InterPro" id="IPR013815">
    <property type="entry name" value="ATP_grasp_subdomain_1"/>
</dbReference>
<evidence type="ECO:0000256" key="5">
    <source>
        <dbReference type="ARBA" id="ARBA00022723"/>
    </source>
</evidence>
<comment type="pathway">
    <text evidence="10">Sulfur metabolism; glutathione biosynthesis; glutathione from L-cysteine and L-glutamate: step 2/2.</text>
</comment>
<dbReference type="EC" id="6.3.2.3" evidence="10"/>
<evidence type="ECO:0000256" key="8">
    <source>
        <dbReference type="ARBA" id="ARBA00022842"/>
    </source>
</evidence>
<keyword evidence="4 10" id="KW-0317">Glutathione biosynthesis</keyword>
<dbReference type="InterPro" id="IPR004215">
    <property type="entry name" value="GSHS_N"/>
</dbReference>
<dbReference type="Pfam" id="PF02955">
    <property type="entry name" value="GSH-S_ATP"/>
    <property type="match status" value="1"/>
</dbReference>
<evidence type="ECO:0000259" key="11">
    <source>
        <dbReference type="PROSITE" id="PS50975"/>
    </source>
</evidence>
<evidence type="ECO:0000313" key="12">
    <source>
        <dbReference type="EMBL" id="WKN38931.1"/>
    </source>
</evidence>
<accession>A0AA49GS09</accession>
<dbReference type="GO" id="GO:0046872">
    <property type="term" value="F:metal ion binding"/>
    <property type="evidence" value="ECO:0007669"/>
    <property type="project" value="UniProtKB-KW"/>
</dbReference>
<dbReference type="PROSITE" id="PS50975">
    <property type="entry name" value="ATP_GRASP"/>
    <property type="match status" value="1"/>
</dbReference>
<dbReference type="AlphaFoldDB" id="A0AA49GS09"/>
<dbReference type="Gene3D" id="3.30.1490.20">
    <property type="entry name" value="ATP-grasp fold, A domain"/>
    <property type="match status" value="1"/>
</dbReference>
<keyword evidence="7 10" id="KW-0067">ATP-binding</keyword>
<dbReference type="InterPro" id="IPR004218">
    <property type="entry name" value="GSHS_ATP-bd"/>
</dbReference>
<evidence type="ECO:0000256" key="9">
    <source>
        <dbReference type="ARBA" id="ARBA00023211"/>
    </source>
</evidence>
<evidence type="ECO:0000256" key="2">
    <source>
        <dbReference type="ARBA" id="ARBA00001946"/>
    </source>
</evidence>
<keyword evidence="6 10" id="KW-0547">Nucleotide-binding</keyword>
<keyword evidence="9" id="KW-0464">Manganese</keyword>
<dbReference type="GO" id="GO:0004363">
    <property type="term" value="F:glutathione synthase activity"/>
    <property type="evidence" value="ECO:0007669"/>
    <property type="project" value="UniProtKB-UniRule"/>
</dbReference>
<dbReference type="InterPro" id="IPR006284">
    <property type="entry name" value="Glut_synth_pro"/>
</dbReference>
<evidence type="ECO:0000256" key="3">
    <source>
        <dbReference type="ARBA" id="ARBA00022598"/>
    </source>
</evidence>
<keyword evidence="3 10" id="KW-0436">Ligase</keyword>
<keyword evidence="5" id="KW-0479">Metal-binding</keyword>
<dbReference type="Pfam" id="PF02951">
    <property type="entry name" value="GSH-S_N"/>
    <property type="match status" value="1"/>
</dbReference>
<evidence type="ECO:0000256" key="7">
    <source>
        <dbReference type="ARBA" id="ARBA00022840"/>
    </source>
</evidence>
<evidence type="ECO:0000256" key="4">
    <source>
        <dbReference type="ARBA" id="ARBA00022684"/>
    </source>
</evidence>
<evidence type="ECO:0000256" key="6">
    <source>
        <dbReference type="ARBA" id="ARBA00022741"/>
    </source>
</evidence>
<comment type="cofactor">
    <cofactor evidence="1">
        <name>Mn(2+)</name>
        <dbReference type="ChEBI" id="CHEBI:29035"/>
    </cofactor>
</comment>
<dbReference type="InterPro" id="IPR016185">
    <property type="entry name" value="PreATP-grasp_dom_sf"/>
</dbReference>
<protein>
    <recommendedName>
        <fullName evidence="10">Glutathione synthetase</fullName>
        <ecNumber evidence="10">6.3.2.3</ecNumber>
    </recommendedName>
    <alternativeName>
        <fullName evidence="10">GSH synthetase</fullName>
        <shortName evidence="10">GSH-S</shortName>
        <shortName evidence="10">GSHase</shortName>
    </alternativeName>
    <alternativeName>
        <fullName evidence="10">Glutathione synthase</fullName>
    </alternativeName>
</protein>
<gene>
    <name evidence="10" type="primary">gshB</name>
    <name evidence="12" type="ORF">K4G66_09475</name>
</gene>
<reference evidence="12" key="1">
    <citation type="journal article" date="2023" name="Comput. Struct. Biotechnol. J.">
        <title>Discovery of a novel marine Bacteroidetes with a rich repertoire of carbohydrate-active enzymes.</title>
        <authorList>
            <person name="Chen B."/>
            <person name="Liu G."/>
            <person name="Chen Q."/>
            <person name="Wang H."/>
            <person name="Liu L."/>
            <person name="Tang K."/>
        </authorList>
    </citation>
    <scope>NUCLEOTIDE SEQUENCE</scope>
    <source>
        <strain evidence="12">TK19036</strain>
    </source>
</reference>
<dbReference type="Gene3D" id="3.30.470.20">
    <property type="entry name" value="ATP-grasp fold, B domain"/>
    <property type="match status" value="1"/>
</dbReference>
<dbReference type="PANTHER" id="PTHR21621">
    <property type="entry name" value="RIBOSOMAL PROTEIN S6 MODIFICATION PROTEIN"/>
    <property type="match status" value="1"/>
</dbReference>
<reference evidence="12" key="2">
    <citation type="journal article" date="2024" name="Antonie Van Leeuwenhoek">
        <title>Roseihalotalea indica gen. nov., sp. nov., a halophilic Bacteroidetes from mesopelagic Southwest Indian Ocean with higher carbohydrate metabolic potential.</title>
        <authorList>
            <person name="Chen B."/>
            <person name="Zhang M."/>
            <person name="Lin D."/>
            <person name="Ye J."/>
            <person name="Tang K."/>
        </authorList>
    </citation>
    <scope>NUCLEOTIDE SEQUENCE</scope>
    <source>
        <strain evidence="12">TK19036</strain>
    </source>
</reference>
<evidence type="ECO:0000256" key="10">
    <source>
        <dbReference type="HAMAP-Rule" id="MF_00162"/>
    </source>
</evidence>
<comment type="catalytic activity">
    <reaction evidence="10">
        <text>gamma-L-glutamyl-L-cysteine + glycine + ATP = glutathione + ADP + phosphate + H(+)</text>
        <dbReference type="Rhea" id="RHEA:13557"/>
        <dbReference type="ChEBI" id="CHEBI:15378"/>
        <dbReference type="ChEBI" id="CHEBI:30616"/>
        <dbReference type="ChEBI" id="CHEBI:43474"/>
        <dbReference type="ChEBI" id="CHEBI:57305"/>
        <dbReference type="ChEBI" id="CHEBI:57925"/>
        <dbReference type="ChEBI" id="CHEBI:58173"/>
        <dbReference type="ChEBI" id="CHEBI:456216"/>
        <dbReference type="EC" id="6.3.2.3"/>
    </reaction>
</comment>
<dbReference type="SUPFAM" id="SSF52440">
    <property type="entry name" value="PreATP-grasp domain"/>
    <property type="match status" value="1"/>
</dbReference>
<dbReference type="EMBL" id="CP120682">
    <property type="protein sequence ID" value="WKN38931.1"/>
    <property type="molecule type" value="Genomic_DNA"/>
</dbReference>